<sequence length="147" mass="16485">MMVMITATMDHGMVTAKYPMDSVVNSKVSYKTSLDHKKKGLPNSSEHHYKSNKGKLEFMGRSDFLDQAVEVYPQKQVLTSETVSFNDYSVDESEYGISSSLLEHMNFVSNKEVTPQSGISFCVSPQDSVYAATRNTWKPNKVSPSQK</sequence>
<dbReference type="Proteomes" id="UP000306102">
    <property type="component" value="Unassembled WGS sequence"/>
</dbReference>
<name>A0A4V3WLW6_CAMSN</name>
<keyword evidence="2" id="KW-1185">Reference proteome</keyword>
<evidence type="ECO:0000313" key="1">
    <source>
        <dbReference type="EMBL" id="THG06407.1"/>
    </source>
</evidence>
<accession>A0A4V3WLW6</accession>
<gene>
    <name evidence="1" type="ORF">TEA_003331</name>
</gene>
<dbReference type="STRING" id="542762.A0A4V3WLW6"/>
<reference evidence="1 2" key="1">
    <citation type="journal article" date="2018" name="Proc. Natl. Acad. Sci. U.S.A.">
        <title>Draft genome sequence of Camellia sinensis var. sinensis provides insights into the evolution of the tea genome and tea quality.</title>
        <authorList>
            <person name="Wei C."/>
            <person name="Yang H."/>
            <person name="Wang S."/>
            <person name="Zhao J."/>
            <person name="Liu C."/>
            <person name="Gao L."/>
            <person name="Xia E."/>
            <person name="Lu Y."/>
            <person name="Tai Y."/>
            <person name="She G."/>
            <person name="Sun J."/>
            <person name="Cao H."/>
            <person name="Tong W."/>
            <person name="Gao Q."/>
            <person name="Li Y."/>
            <person name="Deng W."/>
            <person name="Jiang X."/>
            <person name="Wang W."/>
            <person name="Chen Q."/>
            <person name="Zhang S."/>
            <person name="Li H."/>
            <person name="Wu J."/>
            <person name="Wang P."/>
            <person name="Li P."/>
            <person name="Shi C."/>
            <person name="Zheng F."/>
            <person name="Jian J."/>
            <person name="Huang B."/>
            <person name="Shan D."/>
            <person name="Shi M."/>
            <person name="Fang C."/>
            <person name="Yue Y."/>
            <person name="Li F."/>
            <person name="Li D."/>
            <person name="Wei S."/>
            <person name="Han B."/>
            <person name="Jiang C."/>
            <person name="Yin Y."/>
            <person name="Xia T."/>
            <person name="Zhang Z."/>
            <person name="Bennetzen J.L."/>
            <person name="Zhao S."/>
            <person name="Wan X."/>
        </authorList>
    </citation>
    <scope>NUCLEOTIDE SEQUENCE [LARGE SCALE GENOMIC DNA]</scope>
    <source>
        <strain evidence="2">cv. Shuchazao</strain>
        <tissue evidence="1">Leaf</tissue>
    </source>
</reference>
<dbReference type="AlphaFoldDB" id="A0A4V3WLW6"/>
<evidence type="ECO:0000313" key="2">
    <source>
        <dbReference type="Proteomes" id="UP000306102"/>
    </source>
</evidence>
<dbReference type="EMBL" id="SDRB02010437">
    <property type="protein sequence ID" value="THG06407.1"/>
    <property type="molecule type" value="Genomic_DNA"/>
</dbReference>
<protein>
    <submittedName>
        <fullName evidence="1">Uncharacterized protein</fullName>
    </submittedName>
</protein>
<organism evidence="1 2">
    <name type="scientific">Camellia sinensis var. sinensis</name>
    <name type="common">China tea</name>
    <dbReference type="NCBI Taxonomy" id="542762"/>
    <lineage>
        <taxon>Eukaryota</taxon>
        <taxon>Viridiplantae</taxon>
        <taxon>Streptophyta</taxon>
        <taxon>Embryophyta</taxon>
        <taxon>Tracheophyta</taxon>
        <taxon>Spermatophyta</taxon>
        <taxon>Magnoliopsida</taxon>
        <taxon>eudicotyledons</taxon>
        <taxon>Gunneridae</taxon>
        <taxon>Pentapetalae</taxon>
        <taxon>asterids</taxon>
        <taxon>Ericales</taxon>
        <taxon>Theaceae</taxon>
        <taxon>Camellia</taxon>
    </lineage>
</organism>
<comment type="caution">
    <text evidence="1">The sequence shown here is derived from an EMBL/GenBank/DDBJ whole genome shotgun (WGS) entry which is preliminary data.</text>
</comment>
<proteinExistence type="predicted"/>